<keyword evidence="2" id="KW-1185">Reference proteome</keyword>
<sequence>MASTITGLLDFQEKVNKICSEYLKYLEEDLEDCKEEGEEDYADQRRRQIEEMRHFANIVSKESWALTLILSIK</sequence>
<dbReference type="EMBL" id="AY303349">
    <property type="protein sequence ID" value="AAP76019.1"/>
    <property type="molecule type" value="Genomic_DNA"/>
</dbReference>
<organismHost>
    <name type="scientific">Escherichia coli</name>
    <dbReference type="NCBI Taxonomy" id="562"/>
</organismHost>
<dbReference type="RefSeq" id="NP_861807.1">
    <property type="nucleotide sequence ID" value="NC_004928.1"/>
</dbReference>
<reference evidence="1 2" key="1">
    <citation type="journal article" date="2001" name="J. Bacteriol.">
        <title>Phylogeny of the major head and tail genes of the wide-ranging T4-type bacteriophages.</title>
        <authorList>
            <person name="Tetart F."/>
            <person name="Desplats C."/>
            <person name="Kutateladze M."/>
            <person name="Monod C."/>
            <person name="Ackermann H.W."/>
            <person name="Krisch H.M."/>
        </authorList>
    </citation>
    <scope>NUCLEOTIDE SEQUENCE [LARGE SCALE GENOMIC DNA]</scope>
</reference>
<evidence type="ECO:0000313" key="1">
    <source>
        <dbReference type="EMBL" id="AAP76019.1"/>
    </source>
</evidence>
<organism evidence="1 2">
    <name type="scientific">Escherichia phage RB69</name>
    <name type="common">Bacteriophage RB69</name>
    <dbReference type="NCBI Taxonomy" id="12353"/>
    <lineage>
        <taxon>Viruses</taxon>
        <taxon>Duplodnaviria</taxon>
        <taxon>Heunggongvirae</taxon>
        <taxon>Uroviricota</taxon>
        <taxon>Caudoviricetes</taxon>
        <taxon>Pantevenvirales</taxon>
        <taxon>Straboviridae</taxon>
        <taxon>Tevenvirinae</taxon>
        <taxon>Mosigvirus</taxon>
        <taxon>Mosigvirus RB69</taxon>
    </lineage>
</organism>
<evidence type="ECO:0000313" key="2">
    <source>
        <dbReference type="Proteomes" id="UP000000876"/>
    </source>
</evidence>
<gene>
    <name evidence="1" type="primary">RB69ORF117c</name>
</gene>
<dbReference type="Proteomes" id="UP000000876">
    <property type="component" value="Segment"/>
</dbReference>
<dbReference type="KEGG" id="vg:1494233"/>
<protein>
    <submittedName>
        <fullName evidence="1">Uncharacterized protein RB69ORF117c</fullName>
    </submittedName>
</protein>
<proteinExistence type="predicted"/>
<dbReference type="OrthoDB" id="27624at10239"/>
<reference evidence="1 2" key="2">
    <citation type="submission" date="2003-05" db="EMBL/GenBank/DDBJ databases">
        <title>Enterobacteria phage RB69 complete genome.</title>
        <authorList>
            <person name="Petrov V."/>
            <person name="Nolan J."/>
            <person name="Chin D."/>
            <person name="Letarov A."/>
            <person name="Krisch H.M."/>
            <person name="Karam J.D."/>
        </authorList>
    </citation>
    <scope>NUCLEOTIDE SEQUENCE [LARGE SCALE GENOMIC DNA]</scope>
</reference>
<name>Q7Y527_BPR69</name>
<accession>Q7Y527</accession>